<proteinExistence type="predicted"/>
<name>A0A9P6PJM7_9FUNG</name>
<comment type="caution">
    <text evidence="2">The sequence shown here is derived from an EMBL/GenBank/DDBJ whole genome shotgun (WGS) entry which is preliminary data.</text>
</comment>
<organism evidence="2 3">
    <name type="scientific">Mortierella polycephala</name>
    <dbReference type="NCBI Taxonomy" id="41804"/>
    <lineage>
        <taxon>Eukaryota</taxon>
        <taxon>Fungi</taxon>
        <taxon>Fungi incertae sedis</taxon>
        <taxon>Mucoromycota</taxon>
        <taxon>Mortierellomycotina</taxon>
        <taxon>Mortierellomycetes</taxon>
        <taxon>Mortierellales</taxon>
        <taxon>Mortierellaceae</taxon>
        <taxon>Mortierella</taxon>
    </lineage>
</organism>
<evidence type="ECO:0000256" key="1">
    <source>
        <dbReference type="SAM" id="MobiDB-lite"/>
    </source>
</evidence>
<reference evidence="2" key="1">
    <citation type="journal article" date="2020" name="Fungal Divers.">
        <title>Resolving the Mortierellaceae phylogeny through synthesis of multi-gene phylogenetics and phylogenomics.</title>
        <authorList>
            <person name="Vandepol N."/>
            <person name="Liber J."/>
            <person name="Desiro A."/>
            <person name="Na H."/>
            <person name="Kennedy M."/>
            <person name="Barry K."/>
            <person name="Grigoriev I.V."/>
            <person name="Miller A.N."/>
            <person name="O'Donnell K."/>
            <person name="Stajich J.E."/>
            <person name="Bonito G."/>
        </authorList>
    </citation>
    <scope>NUCLEOTIDE SEQUENCE</scope>
    <source>
        <strain evidence="2">KOD948</strain>
    </source>
</reference>
<feature type="region of interest" description="Disordered" evidence="1">
    <location>
        <begin position="66"/>
        <end position="86"/>
    </location>
</feature>
<evidence type="ECO:0000313" key="2">
    <source>
        <dbReference type="EMBL" id="KAG0246601.1"/>
    </source>
</evidence>
<sequence>MTNRHNAPDVLIQTTPPVRAVCIKTEKDGITFGESFSEKKRALESDDQSSHVKGQCATTTAMFTTLNTSTSTSQSSAPSSKTVRSS</sequence>
<keyword evidence="3" id="KW-1185">Reference proteome</keyword>
<dbReference type="EMBL" id="JAAAJA010001752">
    <property type="protein sequence ID" value="KAG0246601.1"/>
    <property type="molecule type" value="Genomic_DNA"/>
</dbReference>
<dbReference type="Proteomes" id="UP000726737">
    <property type="component" value="Unassembled WGS sequence"/>
</dbReference>
<evidence type="ECO:0000313" key="3">
    <source>
        <dbReference type="Proteomes" id="UP000726737"/>
    </source>
</evidence>
<dbReference type="AlphaFoldDB" id="A0A9P6PJM7"/>
<gene>
    <name evidence="2" type="ORF">BG011_002386</name>
</gene>
<protein>
    <submittedName>
        <fullName evidence="2">Uncharacterized protein</fullName>
    </submittedName>
</protein>
<accession>A0A9P6PJM7</accession>
<feature type="non-terminal residue" evidence="2">
    <location>
        <position position="86"/>
    </location>
</feature>